<comment type="caution">
    <text evidence="1">The sequence shown here is derived from an EMBL/GenBank/DDBJ whole genome shotgun (WGS) entry which is preliminary data.</text>
</comment>
<gene>
    <name evidence="1" type="ORF">MGU_11647</name>
</gene>
<accession>A0A0B4GES2</accession>
<dbReference type="EMBL" id="AZNH01000256">
    <property type="protein sequence ID" value="KID80953.1"/>
    <property type="molecule type" value="Genomic_DNA"/>
</dbReference>
<keyword evidence="2" id="KW-1185">Reference proteome</keyword>
<dbReference type="Proteomes" id="UP000031192">
    <property type="component" value="Unassembled WGS sequence"/>
</dbReference>
<evidence type="ECO:0000313" key="2">
    <source>
        <dbReference type="Proteomes" id="UP000031192"/>
    </source>
</evidence>
<name>A0A0B4GES2_METGA</name>
<reference evidence="1 2" key="1">
    <citation type="journal article" date="2014" name="Proc. Natl. Acad. Sci. U.S.A.">
        <title>Trajectory and genomic determinants of fungal-pathogen speciation and host adaptation.</title>
        <authorList>
            <person name="Hu X."/>
            <person name="Xiao G."/>
            <person name="Zheng P."/>
            <person name="Shang Y."/>
            <person name="Su Y."/>
            <person name="Zhang X."/>
            <person name="Liu X."/>
            <person name="Zhan S."/>
            <person name="St Leger R.J."/>
            <person name="Wang C."/>
        </authorList>
    </citation>
    <scope>NUCLEOTIDE SEQUENCE [LARGE SCALE GENOMIC DNA]</scope>
    <source>
        <strain evidence="1 2">ARSEF 977</strain>
    </source>
</reference>
<dbReference type="AlphaFoldDB" id="A0A0B4GES2"/>
<organism evidence="1 2">
    <name type="scientific">Metarhizium guizhouense (strain ARSEF 977)</name>
    <dbReference type="NCBI Taxonomy" id="1276136"/>
    <lineage>
        <taxon>Eukaryota</taxon>
        <taxon>Fungi</taxon>
        <taxon>Dikarya</taxon>
        <taxon>Ascomycota</taxon>
        <taxon>Pezizomycotina</taxon>
        <taxon>Sordariomycetes</taxon>
        <taxon>Hypocreomycetidae</taxon>
        <taxon>Hypocreales</taxon>
        <taxon>Clavicipitaceae</taxon>
        <taxon>Metarhizium</taxon>
    </lineage>
</organism>
<evidence type="ECO:0000313" key="1">
    <source>
        <dbReference type="EMBL" id="KID80953.1"/>
    </source>
</evidence>
<proteinExistence type="predicted"/>
<dbReference type="HOGENOM" id="CLU_1267164_0_0_1"/>
<protein>
    <submittedName>
        <fullName evidence="1">Uncharacterized protein</fullName>
    </submittedName>
</protein>
<sequence>MELQDSAISKPLTGWRKRLADVSEKLRGEPHPDPVPTFGASLIDAPSTPLLEETQPNKTFLAEIDRALRQVQSIQRYRNNICGKIAPTEHRLHHQKRPAIVHVYEDESSESEAEEMTSALSPYITRLYHQTFVANQHASSQSKRRRETGLDYTPQKCHFHGNDLLGFKAKNGHQLVGSRSRRALKPLSHVERAVDRATATQMADGTEVGKPQKRRRIV</sequence>